<evidence type="ECO:0000313" key="3">
    <source>
        <dbReference type="Proteomes" id="UP001303473"/>
    </source>
</evidence>
<proteinExistence type="predicted"/>
<feature type="region of interest" description="Disordered" evidence="1">
    <location>
        <begin position="1"/>
        <end position="127"/>
    </location>
</feature>
<dbReference type="AlphaFoldDB" id="A0AAN6NFT1"/>
<evidence type="ECO:0000313" key="2">
    <source>
        <dbReference type="EMBL" id="KAK3945022.1"/>
    </source>
</evidence>
<accession>A0AAN6NFT1</accession>
<dbReference type="Proteomes" id="UP001303473">
    <property type="component" value="Unassembled WGS sequence"/>
</dbReference>
<feature type="region of interest" description="Disordered" evidence="1">
    <location>
        <begin position="132"/>
        <end position="151"/>
    </location>
</feature>
<evidence type="ECO:0000256" key="1">
    <source>
        <dbReference type="SAM" id="MobiDB-lite"/>
    </source>
</evidence>
<feature type="compositionally biased region" description="Basic and acidic residues" evidence="1">
    <location>
        <begin position="138"/>
        <end position="151"/>
    </location>
</feature>
<gene>
    <name evidence="2" type="ORF">QBC46DRAFT_131931</name>
</gene>
<reference evidence="3" key="1">
    <citation type="journal article" date="2023" name="Mol. Phylogenet. Evol.">
        <title>Genome-scale phylogeny and comparative genomics of the fungal order Sordariales.</title>
        <authorList>
            <person name="Hensen N."/>
            <person name="Bonometti L."/>
            <person name="Westerberg I."/>
            <person name="Brannstrom I.O."/>
            <person name="Guillou S."/>
            <person name="Cros-Aarteil S."/>
            <person name="Calhoun S."/>
            <person name="Haridas S."/>
            <person name="Kuo A."/>
            <person name="Mondo S."/>
            <person name="Pangilinan J."/>
            <person name="Riley R."/>
            <person name="LaButti K."/>
            <person name="Andreopoulos B."/>
            <person name="Lipzen A."/>
            <person name="Chen C."/>
            <person name="Yan M."/>
            <person name="Daum C."/>
            <person name="Ng V."/>
            <person name="Clum A."/>
            <person name="Steindorff A."/>
            <person name="Ohm R.A."/>
            <person name="Martin F."/>
            <person name="Silar P."/>
            <person name="Natvig D.O."/>
            <person name="Lalanne C."/>
            <person name="Gautier V."/>
            <person name="Ament-Velasquez S.L."/>
            <person name="Kruys A."/>
            <person name="Hutchinson M.I."/>
            <person name="Powell A.J."/>
            <person name="Barry K."/>
            <person name="Miller A.N."/>
            <person name="Grigoriev I.V."/>
            <person name="Debuchy R."/>
            <person name="Gladieux P."/>
            <person name="Hiltunen Thoren M."/>
            <person name="Johannesson H."/>
        </authorList>
    </citation>
    <scope>NUCLEOTIDE SEQUENCE [LARGE SCALE GENOMIC DNA]</scope>
    <source>
        <strain evidence="3">CBS 340.73</strain>
    </source>
</reference>
<feature type="compositionally biased region" description="Polar residues" evidence="1">
    <location>
        <begin position="36"/>
        <end position="58"/>
    </location>
</feature>
<protein>
    <submittedName>
        <fullName evidence="2">Uncharacterized protein</fullName>
    </submittedName>
</protein>
<name>A0AAN6NFT1_9PEZI</name>
<dbReference type="EMBL" id="MU853756">
    <property type="protein sequence ID" value="KAK3945022.1"/>
    <property type="molecule type" value="Genomic_DNA"/>
</dbReference>
<keyword evidence="3" id="KW-1185">Reference proteome</keyword>
<sequence length="151" mass="16499">MASPSAESRLMQNMQRRDSSTRSSSKRRPRLLRSSVTEPSITTSNASRNSLACSGSSRRATDLLSRVAFISGSPPESVIRSSSPMSAGRTPMYDSMGRQGELSSSPVSQSGSFDDLQSSPSYSGRYFSFPSFDQYEAGQREDEKETDMKSP</sequence>
<feature type="compositionally biased region" description="Polar residues" evidence="1">
    <location>
        <begin position="101"/>
        <end position="122"/>
    </location>
</feature>
<comment type="caution">
    <text evidence="2">The sequence shown here is derived from an EMBL/GenBank/DDBJ whole genome shotgun (WGS) entry which is preliminary data.</text>
</comment>
<organism evidence="2 3">
    <name type="scientific">Diplogelasinospora grovesii</name>
    <dbReference type="NCBI Taxonomy" id="303347"/>
    <lineage>
        <taxon>Eukaryota</taxon>
        <taxon>Fungi</taxon>
        <taxon>Dikarya</taxon>
        <taxon>Ascomycota</taxon>
        <taxon>Pezizomycotina</taxon>
        <taxon>Sordariomycetes</taxon>
        <taxon>Sordariomycetidae</taxon>
        <taxon>Sordariales</taxon>
        <taxon>Diplogelasinosporaceae</taxon>
        <taxon>Diplogelasinospora</taxon>
    </lineage>
</organism>